<evidence type="ECO:0000313" key="1">
    <source>
        <dbReference type="EMBL" id="AKS36155.1"/>
    </source>
</evidence>
<dbReference type="STRING" id="134601.AFA91_07240"/>
<dbReference type="RefSeq" id="WP_049748584.1">
    <property type="nucleotide sequence ID" value="NZ_CP012150.1"/>
</dbReference>
<dbReference type="AlphaFoldDB" id="A0A0K0XFI1"/>
<dbReference type="EMBL" id="CP012150">
    <property type="protein sequence ID" value="AKS36155.1"/>
    <property type="molecule type" value="Genomic_DNA"/>
</dbReference>
<protein>
    <submittedName>
        <fullName evidence="1">Secretion protein EccK</fullName>
    </submittedName>
</protein>
<dbReference type="KEGG" id="mgo:AFA91_07240"/>
<gene>
    <name evidence="1" type="ORF">AFA91_07240</name>
</gene>
<dbReference type="PATRIC" id="fig|134601.6.peg.1504"/>
<sequence>METARRIAAALNAPGMTNAEDFKFFWVTGLTVDGKVVVANNYGIAYIPQQVHLPDQVHMASADESISPAERASWVNEPIVAVQRWAQHHHKDLRAIVAMEDQLRNSDAGVHHEILRPEDIPMSGKMAGRDRLQVIAPDVSSQLARISDSDLVKVLPPAPADANPPEDRRKALWDNVWKPLASRSTKRGERHLAAFVAYAAHAQEHALHAAHTAALPEDQRQAIREFIYWQHVGQLTADALAPE</sequence>
<proteinExistence type="predicted"/>
<name>A0A0K0XFI1_MYCGD</name>
<dbReference type="Proteomes" id="UP000062255">
    <property type="component" value="Chromosome"/>
</dbReference>
<accession>A0A0K0XFI1</accession>
<organism evidence="1 2">
    <name type="scientific">Mycolicibacterium goodii</name>
    <name type="common">Mycobacterium goodii</name>
    <dbReference type="NCBI Taxonomy" id="134601"/>
    <lineage>
        <taxon>Bacteria</taxon>
        <taxon>Bacillati</taxon>
        <taxon>Actinomycetota</taxon>
        <taxon>Actinomycetes</taxon>
        <taxon>Mycobacteriales</taxon>
        <taxon>Mycobacteriaceae</taxon>
        <taxon>Mycolicibacterium</taxon>
    </lineage>
</organism>
<evidence type="ECO:0000313" key="2">
    <source>
        <dbReference type="Proteomes" id="UP000062255"/>
    </source>
</evidence>
<reference evidence="1 2" key="1">
    <citation type="submission" date="2015-07" db="EMBL/GenBank/DDBJ databases">
        <title>Complete genome sequence of Mycobacterium goodii X7B, a facultative thermophilic biodesulfurizing bacterium.</title>
        <authorList>
            <person name="Yu B."/>
            <person name="Li F."/>
            <person name="Xu P."/>
        </authorList>
    </citation>
    <scope>NUCLEOTIDE SEQUENCE [LARGE SCALE GENOMIC DNA]</scope>
    <source>
        <strain evidence="1 2">X7B</strain>
    </source>
</reference>